<evidence type="ECO:0000313" key="4">
    <source>
        <dbReference type="Proteomes" id="UP001234178"/>
    </source>
</evidence>
<gene>
    <name evidence="2" type="ORF">OUZ56_025705</name>
    <name evidence="3" type="ORF">OUZ56_025962</name>
</gene>
<evidence type="ECO:0000313" key="3">
    <source>
        <dbReference type="EMBL" id="KAK4013412.1"/>
    </source>
</evidence>
<evidence type="ECO:0000256" key="1">
    <source>
        <dbReference type="SAM" id="MobiDB-lite"/>
    </source>
</evidence>
<organism evidence="2 4">
    <name type="scientific">Daphnia magna</name>
    <dbReference type="NCBI Taxonomy" id="35525"/>
    <lineage>
        <taxon>Eukaryota</taxon>
        <taxon>Metazoa</taxon>
        <taxon>Ecdysozoa</taxon>
        <taxon>Arthropoda</taxon>
        <taxon>Crustacea</taxon>
        <taxon>Branchiopoda</taxon>
        <taxon>Diplostraca</taxon>
        <taxon>Cladocera</taxon>
        <taxon>Anomopoda</taxon>
        <taxon>Daphniidae</taxon>
        <taxon>Daphnia</taxon>
    </lineage>
</organism>
<evidence type="ECO:0000313" key="2">
    <source>
        <dbReference type="EMBL" id="KAK4013368.1"/>
    </source>
</evidence>
<evidence type="ECO:0008006" key="5">
    <source>
        <dbReference type="Google" id="ProtNLM"/>
    </source>
</evidence>
<name>A0ABQ9ZKC3_9CRUS</name>
<protein>
    <recommendedName>
        <fullName evidence="5">C2H2-type domain-containing protein</fullName>
    </recommendedName>
</protein>
<feature type="compositionally biased region" description="Polar residues" evidence="1">
    <location>
        <begin position="331"/>
        <end position="344"/>
    </location>
</feature>
<dbReference type="Proteomes" id="UP001234178">
    <property type="component" value="Unassembled WGS sequence"/>
</dbReference>
<proteinExistence type="predicted"/>
<sequence>MNNSNCSHPGNRTRASWVKARVAMAEVTASSRNATRVRLHGTIIKIPVPLPNILKCGEKSCEGGRGSGPWSGDRKRQLTETHIKERHFRRSVQYTTQHAIPCTESLSPSILRQSLELTIASAIDGSQGSPNPAHSSLPTFSPSRIEGDKIILKYPGKPPKCPRCEWTTLATNTRTMGSIHRHLKTAYTLRLVKYWECGVCGFAGDGPTLKGHYQRLHSNHNPSPSIRFAGTSSMDGSNRDSSAAVISLEDVFPPEDERDELSVVEIPAIEESPGNVLSPANFTASPILDLGREFASSFNTQNFSWLYELPPQENTSPTILSQEILDPSPNPETLTFVPSQQSNRGRSHNSSEEQTQKDNDFVSLWVPAFLSCETLHDLDDVLERCTAD</sequence>
<feature type="region of interest" description="Disordered" evidence="1">
    <location>
        <begin position="326"/>
        <end position="356"/>
    </location>
</feature>
<accession>A0ABQ9ZKC3</accession>
<comment type="caution">
    <text evidence="2">The sequence shown here is derived from an EMBL/GenBank/DDBJ whole genome shotgun (WGS) entry which is preliminary data.</text>
</comment>
<reference evidence="2 4" key="1">
    <citation type="journal article" date="2023" name="Nucleic Acids Res.">
        <title>The hologenome of Daphnia magna reveals possible DNA methylation and microbiome-mediated evolution of the host genome.</title>
        <authorList>
            <person name="Chaturvedi A."/>
            <person name="Li X."/>
            <person name="Dhandapani V."/>
            <person name="Marshall H."/>
            <person name="Kissane S."/>
            <person name="Cuenca-Cambronero M."/>
            <person name="Asole G."/>
            <person name="Calvet F."/>
            <person name="Ruiz-Romero M."/>
            <person name="Marangio P."/>
            <person name="Guigo R."/>
            <person name="Rago D."/>
            <person name="Mirbahai L."/>
            <person name="Eastwood N."/>
            <person name="Colbourne J.K."/>
            <person name="Zhou J."/>
            <person name="Mallon E."/>
            <person name="Orsini L."/>
        </authorList>
    </citation>
    <scope>NUCLEOTIDE SEQUENCE [LARGE SCALE GENOMIC DNA]</scope>
    <source>
        <strain evidence="2">LRV0_1</strain>
    </source>
</reference>
<keyword evidence="4" id="KW-1185">Reference proteome</keyword>
<dbReference type="EMBL" id="JAOYFB010000004">
    <property type="protein sequence ID" value="KAK4013368.1"/>
    <property type="molecule type" value="Genomic_DNA"/>
</dbReference>
<dbReference type="EMBL" id="JAOYFB010000004">
    <property type="protein sequence ID" value="KAK4013412.1"/>
    <property type="molecule type" value="Genomic_DNA"/>
</dbReference>